<dbReference type="EMBL" id="JACVEL010000001">
    <property type="protein sequence ID" value="MBC9811422.1"/>
    <property type="molecule type" value="Genomic_DNA"/>
</dbReference>
<comment type="subunit">
    <text evidence="3">Homodimer.</text>
</comment>
<dbReference type="PRINTS" id="PR00073">
    <property type="entry name" value="COPRGNOXDASE"/>
</dbReference>
<dbReference type="GO" id="GO:0004109">
    <property type="term" value="F:coproporphyrinogen oxidase activity"/>
    <property type="evidence" value="ECO:0007669"/>
    <property type="project" value="UniProtKB-EC"/>
</dbReference>
<dbReference type="PANTHER" id="PTHR10755:SF0">
    <property type="entry name" value="OXYGEN-DEPENDENT COPROPORPHYRINOGEN-III OXIDASE, MITOCHONDRIAL"/>
    <property type="match status" value="1"/>
</dbReference>
<dbReference type="Gene3D" id="3.40.1500.10">
    <property type="entry name" value="Coproporphyrinogen III oxidase, aerobic"/>
    <property type="match status" value="1"/>
</dbReference>
<evidence type="ECO:0000256" key="2">
    <source>
        <dbReference type="ARBA" id="ARBA00010644"/>
    </source>
</evidence>
<dbReference type="EC" id="1.3.3.3" evidence="4"/>
<dbReference type="GO" id="GO:0006782">
    <property type="term" value="P:protoporphyrinogen IX biosynthetic process"/>
    <property type="evidence" value="ECO:0007669"/>
    <property type="project" value="TreeGrafter"/>
</dbReference>
<evidence type="ECO:0000313" key="9">
    <source>
        <dbReference type="Proteomes" id="UP000652681"/>
    </source>
</evidence>
<dbReference type="PIRSF" id="PIRSF000166">
    <property type="entry name" value="Coproporphyri_ox"/>
    <property type="match status" value="1"/>
</dbReference>
<comment type="pathway">
    <text evidence="1">Porphyrin-containing compound metabolism; protoporphyrin-IX biosynthesis; protoporphyrinogen-IX from coproporphyrinogen-III (O2 route): step 1/1.</text>
</comment>
<dbReference type="Pfam" id="PF01218">
    <property type="entry name" value="Coprogen_oxidas"/>
    <property type="match status" value="1"/>
</dbReference>
<keyword evidence="9" id="KW-1185">Reference proteome</keyword>
<evidence type="ECO:0000256" key="6">
    <source>
        <dbReference type="ARBA" id="ARBA00023133"/>
    </source>
</evidence>
<evidence type="ECO:0000256" key="1">
    <source>
        <dbReference type="ARBA" id="ARBA00005168"/>
    </source>
</evidence>
<dbReference type="Proteomes" id="UP000652681">
    <property type="component" value="Unassembled WGS sequence"/>
</dbReference>
<dbReference type="PANTHER" id="PTHR10755">
    <property type="entry name" value="COPROPORPHYRINOGEN III OXIDASE, MITOCHONDRIAL"/>
    <property type="match status" value="1"/>
</dbReference>
<evidence type="ECO:0000256" key="3">
    <source>
        <dbReference type="ARBA" id="ARBA00011738"/>
    </source>
</evidence>
<evidence type="ECO:0000256" key="7">
    <source>
        <dbReference type="ARBA" id="ARBA00023244"/>
    </source>
</evidence>
<name>A0A8J6TRS0_9FLAO</name>
<reference evidence="8" key="1">
    <citation type="submission" date="2020-09" db="EMBL/GenBank/DDBJ databases">
        <title>Taishania pollutisoli gen. nov., sp. nov., Isolated from Tetrabromobisphenol A-Contaminated Soil.</title>
        <authorList>
            <person name="Chen Q."/>
        </authorList>
    </citation>
    <scope>NUCLEOTIDE SEQUENCE</scope>
    <source>
        <strain evidence="8">CZZ-1</strain>
    </source>
</reference>
<dbReference type="RefSeq" id="WP_163490615.1">
    <property type="nucleotide sequence ID" value="NZ_JACVEL010000001.1"/>
</dbReference>
<keyword evidence="6" id="KW-0350">Heme biosynthesis</keyword>
<dbReference type="InterPro" id="IPR036406">
    <property type="entry name" value="Coprogen_oxidase_aer_sf"/>
</dbReference>
<organism evidence="8 9">
    <name type="scientific">Taishania pollutisoli</name>
    <dbReference type="NCBI Taxonomy" id="2766479"/>
    <lineage>
        <taxon>Bacteria</taxon>
        <taxon>Pseudomonadati</taxon>
        <taxon>Bacteroidota</taxon>
        <taxon>Flavobacteriia</taxon>
        <taxon>Flavobacteriales</taxon>
        <taxon>Crocinitomicaceae</taxon>
        <taxon>Taishania</taxon>
    </lineage>
</organism>
<keyword evidence="5 8" id="KW-0560">Oxidoreductase</keyword>
<comment type="similarity">
    <text evidence="2">Belongs to the aerobic coproporphyrinogen-III oxidase family.</text>
</comment>
<dbReference type="GO" id="GO:0005737">
    <property type="term" value="C:cytoplasm"/>
    <property type="evidence" value="ECO:0007669"/>
    <property type="project" value="TreeGrafter"/>
</dbReference>
<protein>
    <recommendedName>
        <fullName evidence="4">coproporphyrinogen oxidase</fullName>
        <ecNumber evidence="4">1.3.3.3</ecNumber>
    </recommendedName>
</protein>
<comment type="caution">
    <text evidence="8">The sequence shown here is derived from an EMBL/GenBank/DDBJ whole genome shotgun (WGS) entry which is preliminary data.</text>
</comment>
<gene>
    <name evidence="8" type="primary">hemF</name>
    <name evidence="8" type="ORF">H9Y05_02935</name>
</gene>
<evidence type="ECO:0000256" key="4">
    <source>
        <dbReference type="ARBA" id="ARBA00012869"/>
    </source>
</evidence>
<dbReference type="NCBIfam" id="NF003727">
    <property type="entry name" value="PRK05330.1"/>
    <property type="match status" value="1"/>
</dbReference>
<sequence>MALNKEQISERFKALQKYICRYLEHVDGTAQFVSDNWTREAGGGGRTNTLTEGAVIEKGGVAFSAVYGPVSEQMKNALLVDGSEFYATGVSIVIHPKSPHVPIIHMNVRYFEYDNGKKYWFGGGIDLTPHYVIPEQATAFHTELKTICDKYNSDFYPRFKNWADDYFFQPHRNETRGIGGIFYDHLDETCGLSKQQLLDFAVDLGEAFPRLYEYQVNLGKDKAILPEHIQWRNIRRGRYVEFNLLHDRGTKFGLHSGGRTESILMSLPKDASWEYMKPIPAGSIEEQTQSLLKKGVDWVPLTDH</sequence>
<evidence type="ECO:0000256" key="5">
    <source>
        <dbReference type="ARBA" id="ARBA00023002"/>
    </source>
</evidence>
<keyword evidence="7" id="KW-0627">Porphyrin biosynthesis</keyword>
<dbReference type="SUPFAM" id="SSF102886">
    <property type="entry name" value="Coproporphyrinogen III oxidase"/>
    <property type="match status" value="1"/>
</dbReference>
<proteinExistence type="inferred from homology"/>
<dbReference type="InterPro" id="IPR001260">
    <property type="entry name" value="Coprogen_oxidase_aer"/>
</dbReference>
<dbReference type="AlphaFoldDB" id="A0A8J6TRS0"/>
<evidence type="ECO:0000313" key="8">
    <source>
        <dbReference type="EMBL" id="MBC9811422.1"/>
    </source>
</evidence>
<accession>A0A8J6TRS0</accession>